<comment type="caution">
    <text evidence="1">The sequence shown here is derived from an EMBL/GenBank/DDBJ whole genome shotgun (WGS) entry which is preliminary data.</text>
</comment>
<accession>A0ABU7QL74</accession>
<sequence length="279" mass="30999">SMEIELHNAANGSSVNNPFLQMIEWCRTEIARLILGQTLTSGADGKSSTNALGKVHNEVRRDLLVADAKQLAQTITKQIILPYLQLNVDPNMDESRCPRFEFDTAEYEDLEKFAKALPDLVNIGVAVPESWVREKLGIPEPQEGEAILKAVQNEFKADLNNDENEEKNDKKTTALSQRHYVGCSCGCRQTALSTENQSTDEQQILDNVLDEGLQQVDFNAQLDPMVQQAVALMLSCESYEEAGEKLAEAYPDLDSGEHHAYLSRALFLSELLGGSNARR</sequence>
<dbReference type="EMBL" id="JAMDKF010000059">
    <property type="protein sequence ID" value="MEE6042742.1"/>
    <property type="molecule type" value="Genomic_DNA"/>
</dbReference>
<dbReference type="RefSeq" id="WP_330935196.1">
    <property type="nucleotide sequence ID" value="NZ_JAMDKE010000069.1"/>
</dbReference>
<organism evidence="1 2">
    <name type="scientific">Avibacterium paragallinarum</name>
    <name type="common">Haemophilus gallinarum</name>
    <dbReference type="NCBI Taxonomy" id="728"/>
    <lineage>
        <taxon>Bacteria</taxon>
        <taxon>Pseudomonadati</taxon>
        <taxon>Pseudomonadota</taxon>
        <taxon>Gammaproteobacteria</taxon>
        <taxon>Pasteurellales</taxon>
        <taxon>Pasteurellaceae</taxon>
        <taxon>Avibacterium</taxon>
    </lineage>
</organism>
<evidence type="ECO:0000313" key="2">
    <source>
        <dbReference type="Proteomes" id="UP001347884"/>
    </source>
</evidence>
<feature type="non-terminal residue" evidence="1">
    <location>
        <position position="1"/>
    </location>
</feature>
<name>A0ABU7QL74_AVIPA</name>
<dbReference type="InterPro" id="IPR009279">
    <property type="entry name" value="Portal_Mu"/>
</dbReference>
<protein>
    <submittedName>
        <fullName evidence="1">DUF935 family protein</fullName>
    </submittedName>
</protein>
<dbReference type="Pfam" id="PF06074">
    <property type="entry name" value="Portal_Mu"/>
    <property type="match status" value="1"/>
</dbReference>
<dbReference type="Proteomes" id="UP001347884">
    <property type="component" value="Unassembled WGS sequence"/>
</dbReference>
<gene>
    <name evidence="1" type="ORF">M5S13_12850</name>
</gene>
<proteinExistence type="predicted"/>
<keyword evidence="2" id="KW-1185">Reference proteome</keyword>
<evidence type="ECO:0000313" key="1">
    <source>
        <dbReference type="EMBL" id="MEE6042742.1"/>
    </source>
</evidence>
<reference evidence="1 2" key="1">
    <citation type="journal article" date="2022" name="Front. Microbiol.">
        <title>Commensal bacteria contribute to the growth of multidrug-resistant Avibacterium paragallinarum in chickens.</title>
        <authorList>
            <person name="Zhu J."/>
            <person name="Chen Y."/>
            <person name="Wu Y."/>
            <person name="Wang Y."/>
            <person name="Zhu K."/>
        </authorList>
    </citation>
    <scope>NUCLEOTIDE SEQUENCE [LARGE SCALE GENOMIC DNA]</scope>
    <source>
        <strain evidence="1 2">AV25</strain>
    </source>
</reference>